<reference evidence="2 3" key="1">
    <citation type="submission" date="2013-08" db="EMBL/GenBank/DDBJ databases">
        <title>Flavobacterium limnosediminis JC2902 genome sequencing.</title>
        <authorList>
            <person name="Lee K."/>
            <person name="Yi H."/>
            <person name="Park S."/>
            <person name="Chun J."/>
        </authorList>
    </citation>
    <scope>NUCLEOTIDE SEQUENCE [LARGE SCALE GENOMIC DNA]</scope>
    <source>
        <strain evidence="2 3">JC2902</strain>
    </source>
</reference>
<dbReference type="Proteomes" id="UP000018004">
    <property type="component" value="Unassembled WGS sequence"/>
</dbReference>
<comment type="caution">
    <text evidence="2">The sequence shown here is derived from an EMBL/GenBank/DDBJ whole genome shotgun (WGS) entry which is preliminary data.</text>
</comment>
<evidence type="ECO:0000256" key="1">
    <source>
        <dbReference type="SAM" id="MobiDB-lite"/>
    </source>
</evidence>
<organism evidence="2 3">
    <name type="scientific">Flavobacterium limnosediminis JC2902</name>
    <dbReference type="NCBI Taxonomy" id="1341181"/>
    <lineage>
        <taxon>Bacteria</taxon>
        <taxon>Pseudomonadati</taxon>
        <taxon>Bacteroidota</taxon>
        <taxon>Flavobacteriia</taxon>
        <taxon>Flavobacteriales</taxon>
        <taxon>Flavobacteriaceae</taxon>
        <taxon>Flavobacterium</taxon>
    </lineage>
</organism>
<feature type="region of interest" description="Disordered" evidence="1">
    <location>
        <begin position="101"/>
        <end position="131"/>
    </location>
</feature>
<proteinExistence type="predicted"/>
<dbReference type="RefSeq" id="WP_023579968.1">
    <property type="nucleotide sequence ID" value="NZ_AVGG01000017.1"/>
</dbReference>
<feature type="compositionally biased region" description="Polar residues" evidence="1">
    <location>
        <begin position="115"/>
        <end position="131"/>
    </location>
</feature>
<dbReference type="OrthoDB" id="749061at2"/>
<dbReference type="EMBL" id="AVGG01000017">
    <property type="protein sequence ID" value="ESU27056.1"/>
    <property type="molecule type" value="Genomic_DNA"/>
</dbReference>
<dbReference type="eggNOG" id="ENOG5032SES">
    <property type="taxonomic scope" value="Bacteria"/>
</dbReference>
<sequence length="243" mass="26138">MSSTSETGHAKNIANFQNLIQFAVGYGAVYNPSKNTLKIPQLNTIATTSNAKLADVITKNTAFNNAVNDRLNSFKGLMTLSTRLVNALEITSASKEKIKDAKGFQRKMKGRRASEVQTSTDPNAPAPNTISTSQVSYDNLIQHFAGLVAVLQSEASFTPNETDLKLTALTAKQADLVAKNNAVAVAHTAISNSRIARNKTLYDEGTGLVDTALEVKKYVKSLFGPSSPEFGQVKSIAFKNIPK</sequence>
<evidence type="ECO:0000313" key="2">
    <source>
        <dbReference type="EMBL" id="ESU27056.1"/>
    </source>
</evidence>
<name>V6SKC7_9FLAO</name>
<keyword evidence="3" id="KW-1185">Reference proteome</keyword>
<gene>
    <name evidence="2" type="ORF">FLJC2902T_23980</name>
</gene>
<evidence type="ECO:0000313" key="3">
    <source>
        <dbReference type="Proteomes" id="UP000018004"/>
    </source>
</evidence>
<dbReference type="AlphaFoldDB" id="V6SKC7"/>
<accession>V6SKC7</accession>
<dbReference type="PATRIC" id="fig|1341181.4.peg.2359"/>
<protein>
    <submittedName>
        <fullName evidence="2">Uncharacterized protein</fullName>
    </submittedName>
</protein>